<name>A0AA41YYC0_9HYPH</name>
<dbReference type="PANTHER" id="PTHR47649">
    <property type="entry name" value="RIBONUCLEASE D"/>
    <property type="match status" value="1"/>
</dbReference>
<comment type="subcellular location">
    <subcellularLocation>
        <location evidence="6">Cytoplasm</location>
    </subcellularLocation>
</comment>
<comment type="catalytic activity">
    <reaction evidence="6">
        <text>Exonucleolytic cleavage that removes extra residues from the 3'-terminus of tRNA to produce 5'-mononucleotides.</text>
        <dbReference type="EC" id="3.1.13.5"/>
    </reaction>
</comment>
<dbReference type="SUPFAM" id="SSF47819">
    <property type="entry name" value="HRDC-like"/>
    <property type="match status" value="2"/>
</dbReference>
<comment type="cofactor">
    <cofactor evidence="6">
        <name>a divalent metal cation</name>
        <dbReference type="ChEBI" id="CHEBI:60240"/>
    </cofactor>
</comment>
<dbReference type="InterPro" id="IPR036397">
    <property type="entry name" value="RNaseH_sf"/>
</dbReference>
<dbReference type="InterPro" id="IPR012337">
    <property type="entry name" value="RNaseH-like_sf"/>
</dbReference>
<dbReference type="GO" id="GO:0005737">
    <property type="term" value="C:cytoplasm"/>
    <property type="evidence" value="ECO:0007669"/>
    <property type="project" value="UniProtKB-SubCell"/>
</dbReference>
<keyword evidence="9" id="KW-1185">Reference proteome</keyword>
<dbReference type="EC" id="3.1.13.5" evidence="6"/>
<evidence type="ECO:0000313" key="8">
    <source>
        <dbReference type="EMBL" id="MCW6510836.1"/>
    </source>
</evidence>
<dbReference type="HAMAP" id="MF_01899">
    <property type="entry name" value="RNase_D"/>
    <property type="match status" value="1"/>
</dbReference>
<gene>
    <name evidence="6 8" type="primary">rnd</name>
    <name evidence="8" type="ORF">M8523_22740</name>
</gene>
<evidence type="ECO:0000256" key="6">
    <source>
        <dbReference type="HAMAP-Rule" id="MF_01899"/>
    </source>
</evidence>
<evidence type="ECO:0000256" key="4">
    <source>
        <dbReference type="ARBA" id="ARBA00022801"/>
    </source>
</evidence>
<dbReference type="GO" id="GO:0000166">
    <property type="term" value="F:nucleotide binding"/>
    <property type="evidence" value="ECO:0007669"/>
    <property type="project" value="InterPro"/>
</dbReference>
<comment type="caution">
    <text evidence="8">The sequence shown here is derived from an EMBL/GenBank/DDBJ whole genome shotgun (WGS) entry which is preliminary data.</text>
</comment>
<dbReference type="Proteomes" id="UP001165667">
    <property type="component" value="Unassembled WGS sequence"/>
</dbReference>
<dbReference type="InterPro" id="IPR002121">
    <property type="entry name" value="HRDC_dom"/>
</dbReference>
<dbReference type="EMBL" id="JAMOIM010000018">
    <property type="protein sequence ID" value="MCW6510836.1"/>
    <property type="molecule type" value="Genomic_DNA"/>
</dbReference>
<keyword evidence="2 6" id="KW-0819">tRNA processing</keyword>
<evidence type="ECO:0000256" key="3">
    <source>
        <dbReference type="ARBA" id="ARBA00022722"/>
    </source>
</evidence>
<dbReference type="CDD" id="cd06142">
    <property type="entry name" value="RNaseD_exo"/>
    <property type="match status" value="1"/>
</dbReference>
<dbReference type="PANTHER" id="PTHR47649:SF1">
    <property type="entry name" value="RIBONUCLEASE D"/>
    <property type="match status" value="1"/>
</dbReference>
<dbReference type="InterPro" id="IPR002562">
    <property type="entry name" value="3'-5'_exonuclease_dom"/>
</dbReference>
<organism evidence="8 9">
    <name type="scientific">Lichenifustis flavocetrariae</name>
    <dbReference type="NCBI Taxonomy" id="2949735"/>
    <lineage>
        <taxon>Bacteria</taxon>
        <taxon>Pseudomonadati</taxon>
        <taxon>Pseudomonadota</taxon>
        <taxon>Alphaproteobacteria</taxon>
        <taxon>Hyphomicrobiales</taxon>
        <taxon>Lichenihabitantaceae</taxon>
        <taxon>Lichenifustis</taxon>
    </lineage>
</organism>
<dbReference type="SMART" id="SM00341">
    <property type="entry name" value="HRDC"/>
    <property type="match status" value="1"/>
</dbReference>
<dbReference type="InterPro" id="IPR051086">
    <property type="entry name" value="RNase_D-like"/>
</dbReference>
<keyword evidence="5 6" id="KW-0269">Exonuclease</keyword>
<dbReference type="Pfam" id="PF01612">
    <property type="entry name" value="DNA_pol_A_exo1"/>
    <property type="match status" value="1"/>
</dbReference>
<comment type="function">
    <text evidence="6">Exonuclease involved in the 3' processing of various precursor tRNAs. Initiates hydrolysis at the 3'-terminus of an RNA molecule and releases 5'-mononucleotides.</text>
</comment>
<keyword evidence="4 6" id="KW-0378">Hydrolase</keyword>
<evidence type="ECO:0000313" key="9">
    <source>
        <dbReference type="Proteomes" id="UP001165667"/>
    </source>
</evidence>
<dbReference type="InterPro" id="IPR010997">
    <property type="entry name" value="HRDC-like_sf"/>
</dbReference>
<evidence type="ECO:0000259" key="7">
    <source>
        <dbReference type="PROSITE" id="PS50967"/>
    </source>
</evidence>
<evidence type="ECO:0000256" key="1">
    <source>
        <dbReference type="ARBA" id="ARBA00022490"/>
    </source>
</evidence>
<dbReference type="Gene3D" id="1.10.150.80">
    <property type="entry name" value="HRDC domain"/>
    <property type="match status" value="1"/>
</dbReference>
<dbReference type="GO" id="GO:0033890">
    <property type="term" value="F:ribonuclease D activity"/>
    <property type="evidence" value="ECO:0007669"/>
    <property type="project" value="UniProtKB-UniRule"/>
</dbReference>
<comment type="similarity">
    <text evidence="6">Belongs to the RNase D family.</text>
</comment>
<dbReference type="SMART" id="SM00474">
    <property type="entry name" value="35EXOc"/>
    <property type="match status" value="1"/>
</dbReference>
<dbReference type="RefSeq" id="WP_282587208.1">
    <property type="nucleotide sequence ID" value="NZ_JAMOIM010000018.1"/>
</dbReference>
<sequence>MSVVTSTDVLDAACQRLATHDFVTVDTEFLRETTFWPKLCVIQIASVDEAIVVDALAPGMDLSPFFALMQDPAVVKVFHAARQDIEIIWNLSRAIPAPLFDTQVAAMVCGYGDQVAYGELVQNICRVAIDKSSRFTDWGRRPLSDAQIAYATADVTHLRDVYVALRRQLEAQGRLSWLADEIKVLCSPATYEQHPENAWERFRNRLRRPRDLAVMMEVAAWREEEAQSRDVPRSRILKDDVLIEIALAAPKTPEALAELRAVPRGMERSKAGAEIVDAVGRGLDRDPKTLPKLDRERRNGGGGATVELLKVLLRQVAEANGVAAKIVATVDDLEALATDDAADVPAMRGWRRTIFGVKALELKHGRLALTVERGKVVTLEWQDGEPDHIT</sequence>
<proteinExistence type="inferred from homology"/>
<keyword evidence="3 6" id="KW-0540">Nuclease</keyword>
<evidence type="ECO:0000256" key="2">
    <source>
        <dbReference type="ARBA" id="ARBA00022694"/>
    </source>
</evidence>
<dbReference type="SUPFAM" id="SSF53098">
    <property type="entry name" value="Ribonuclease H-like"/>
    <property type="match status" value="1"/>
</dbReference>
<dbReference type="NCBIfam" id="TIGR01388">
    <property type="entry name" value="rnd"/>
    <property type="match status" value="1"/>
</dbReference>
<dbReference type="GO" id="GO:0003676">
    <property type="term" value="F:nucleic acid binding"/>
    <property type="evidence" value="ECO:0007669"/>
    <property type="project" value="InterPro"/>
</dbReference>
<dbReference type="AlphaFoldDB" id="A0AA41YYC0"/>
<dbReference type="InterPro" id="IPR044876">
    <property type="entry name" value="HRDC_dom_sf"/>
</dbReference>
<evidence type="ECO:0000256" key="5">
    <source>
        <dbReference type="ARBA" id="ARBA00022839"/>
    </source>
</evidence>
<dbReference type="Pfam" id="PF00570">
    <property type="entry name" value="HRDC"/>
    <property type="match status" value="1"/>
</dbReference>
<accession>A0AA41YYC0</accession>
<dbReference type="GO" id="GO:0042780">
    <property type="term" value="P:tRNA 3'-end processing"/>
    <property type="evidence" value="ECO:0007669"/>
    <property type="project" value="UniProtKB-UniRule"/>
</dbReference>
<protein>
    <recommendedName>
        <fullName evidence="6">Ribonuclease D</fullName>
        <shortName evidence="6">RNase D</shortName>
        <ecNumber evidence="6">3.1.13.5</ecNumber>
    </recommendedName>
</protein>
<dbReference type="Gene3D" id="3.30.420.10">
    <property type="entry name" value="Ribonuclease H-like superfamily/Ribonuclease H"/>
    <property type="match status" value="1"/>
</dbReference>
<keyword evidence="1 6" id="KW-0963">Cytoplasm</keyword>
<reference evidence="8" key="1">
    <citation type="submission" date="2022-05" db="EMBL/GenBank/DDBJ databases">
        <authorList>
            <person name="Pankratov T."/>
        </authorList>
    </citation>
    <scope>NUCLEOTIDE SEQUENCE</scope>
    <source>
        <strain evidence="8">BP6-180914</strain>
    </source>
</reference>
<dbReference type="PROSITE" id="PS50967">
    <property type="entry name" value="HRDC"/>
    <property type="match status" value="1"/>
</dbReference>
<dbReference type="GO" id="GO:0008408">
    <property type="term" value="F:3'-5' exonuclease activity"/>
    <property type="evidence" value="ECO:0007669"/>
    <property type="project" value="InterPro"/>
</dbReference>
<dbReference type="InterPro" id="IPR006292">
    <property type="entry name" value="RNase_D"/>
</dbReference>
<feature type="domain" description="HRDC" evidence="7">
    <location>
        <begin position="208"/>
        <end position="289"/>
    </location>
</feature>